<sequence length="504" mass="57666">MNKNLAVVPAGESSKQSGETDSENNFTAEDLQSLTNNPIEKAVEKAMEKKEAENKKKEKVFLGEETNSGLKPSRSSKLHLIRSLRCLSLCYKLQRRHRTERTKSVQKSAGDQAESNPGPAPEIPTEAEDVSTSAAPESNVEPTKAAEAQDVNKERSIVINTEPEQPDQQSMTFAGLEYVSSKMAEYDEWAHFRTEVRLNTITSMTPITNLAKIENELMPWAETELVSELLKWRMLVLYKMYEVELKKKVDEHRPNFDPARPSENNDHMCIRFLYHDLKKIAHEEEQPASEAEETARNEQQAQEQIEEISRIVQNVEETMAMNYQEYQAQEEEHQVQTDEQQAQEVQPAHEVERQAQAGSSHSSPTDFDAALELKSVKKVVESLDSKVDMVWDTQTYMNHDSDILRRAIYRKIDEVVTSMNTSQTALETSVVRQFTEHKLYISSDLDFVKMHLAELVNHFNEVSDSKKGKAKSSKKRRLLRGLRAGVDLFSCVYLILYLYKSFHC</sequence>
<feature type="compositionally biased region" description="Polar residues" evidence="1">
    <location>
        <begin position="105"/>
        <end position="115"/>
    </location>
</feature>
<accession>A0A2Z7AMA8</accession>
<dbReference type="Proteomes" id="UP000250235">
    <property type="component" value="Unassembled WGS sequence"/>
</dbReference>
<organism evidence="2 3">
    <name type="scientific">Dorcoceras hygrometricum</name>
    <dbReference type="NCBI Taxonomy" id="472368"/>
    <lineage>
        <taxon>Eukaryota</taxon>
        <taxon>Viridiplantae</taxon>
        <taxon>Streptophyta</taxon>
        <taxon>Embryophyta</taxon>
        <taxon>Tracheophyta</taxon>
        <taxon>Spermatophyta</taxon>
        <taxon>Magnoliopsida</taxon>
        <taxon>eudicotyledons</taxon>
        <taxon>Gunneridae</taxon>
        <taxon>Pentapetalae</taxon>
        <taxon>asterids</taxon>
        <taxon>lamiids</taxon>
        <taxon>Lamiales</taxon>
        <taxon>Gesneriaceae</taxon>
        <taxon>Didymocarpoideae</taxon>
        <taxon>Trichosporeae</taxon>
        <taxon>Loxocarpinae</taxon>
        <taxon>Dorcoceras</taxon>
    </lineage>
</organism>
<protein>
    <submittedName>
        <fullName evidence="2">Zinc finger CCCH domain-containing protein 1</fullName>
    </submittedName>
</protein>
<reference evidence="2 3" key="1">
    <citation type="journal article" date="2015" name="Proc. Natl. Acad. Sci. U.S.A.">
        <title>The resurrection genome of Boea hygrometrica: A blueprint for survival of dehydration.</title>
        <authorList>
            <person name="Xiao L."/>
            <person name="Yang G."/>
            <person name="Zhang L."/>
            <person name="Yang X."/>
            <person name="Zhao S."/>
            <person name="Ji Z."/>
            <person name="Zhou Q."/>
            <person name="Hu M."/>
            <person name="Wang Y."/>
            <person name="Chen M."/>
            <person name="Xu Y."/>
            <person name="Jin H."/>
            <person name="Xiao X."/>
            <person name="Hu G."/>
            <person name="Bao F."/>
            <person name="Hu Y."/>
            <person name="Wan P."/>
            <person name="Li L."/>
            <person name="Deng X."/>
            <person name="Kuang T."/>
            <person name="Xiang C."/>
            <person name="Zhu J.K."/>
            <person name="Oliver M.J."/>
            <person name="He Y."/>
        </authorList>
    </citation>
    <scope>NUCLEOTIDE SEQUENCE [LARGE SCALE GENOMIC DNA]</scope>
    <source>
        <strain evidence="3">cv. XS01</strain>
    </source>
</reference>
<feature type="region of interest" description="Disordered" evidence="1">
    <location>
        <begin position="97"/>
        <end position="153"/>
    </location>
</feature>
<feature type="compositionally biased region" description="Polar residues" evidence="1">
    <location>
        <begin position="356"/>
        <end position="365"/>
    </location>
</feature>
<name>A0A2Z7AMA8_9LAMI</name>
<evidence type="ECO:0000313" key="2">
    <source>
        <dbReference type="EMBL" id="KZV22934.1"/>
    </source>
</evidence>
<feature type="region of interest" description="Disordered" evidence="1">
    <location>
        <begin position="328"/>
        <end position="366"/>
    </location>
</feature>
<feature type="compositionally biased region" description="Polar residues" evidence="1">
    <location>
        <begin position="13"/>
        <end position="38"/>
    </location>
</feature>
<gene>
    <name evidence="2" type="ORF">F511_29350</name>
</gene>
<keyword evidence="3" id="KW-1185">Reference proteome</keyword>
<feature type="region of interest" description="Disordered" evidence="1">
    <location>
        <begin position="1"/>
        <end position="76"/>
    </location>
</feature>
<dbReference type="OrthoDB" id="1933455at2759"/>
<proteinExistence type="predicted"/>
<evidence type="ECO:0000256" key="1">
    <source>
        <dbReference type="SAM" id="MobiDB-lite"/>
    </source>
</evidence>
<evidence type="ECO:0000313" key="3">
    <source>
        <dbReference type="Proteomes" id="UP000250235"/>
    </source>
</evidence>
<feature type="region of interest" description="Disordered" evidence="1">
    <location>
        <begin position="284"/>
        <end position="304"/>
    </location>
</feature>
<dbReference type="AlphaFoldDB" id="A0A2Z7AMA8"/>
<feature type="compositionally biased region" description="Basic and acidic residues" evidence="1">
    <location>
        <begin position="41"/>
        <end position="62"/>
    </location>
</feature>
<dbReference type="EMBL" id="KV013995">
    <property type="protein sequence ID" value="KZV22934.1"/>
    <property type="molecule type" value="Genomic_DNA"/>
</dbReference>